<sequence>MATDNDELTHLSAHDLTFLIDTHHRRHTRSKAQFIRAIGEFHARNLSRLYCAPSTATWLVRTYHIAESTAYEQVRIATFLRGHPILARAFYAAQVTYSIVRYLMSYIGADTSEEDEEAIVAAAVTLTPAELKDALAGVAPKDSPKKESVSVSKEPDGWVRLSARLRPTHAAELLSALKIGELSGYTDPPADDEEIDAALAAHEPVTPVASRFGPPPGTKLLGSFLNMLSIVRSARSSAVRAPGAEVVYVADADGRLRTQNDLAAGPADALLQTVINSKVRTLLMDRHGNPTSLSSPSRFATDSQIKALLTLTGGQCAAPGCTHRRWLQAHHIVDHSAGGPTDTLNLIMLCSACHSMVSDGLMTIWVDPQDPDITYFAVGDALYTSHHRSAPVLTEHLLGRNGVSVA</sequence>
<organism evidence="2 3">
    <name type="scientific">Corynebacterium uterequi</name>
    <dbReference type="NCBI Taxonomy" id="1072256"/>
    <lineage>
        <taxon>Bacteria</taxon>
        <taxon>Bacillati</taxon>
        <taxon>Actinomycetota</taxon>
        <taxon>Actinomycetes</taxon>
        <taxon>Mycobacteriales</taxon>
        <taxon>Corynebacteriaceae</taxon>
        <taxon>Corynebacterium</taxon>
    </lineage>
</organism>
<protein>
    <submittedName>
        <fullName evidence="2">HNH endonuclease</fullName>
    </submittedName>
</protein>
<dbReference type="GO" id="GO:0008270">
    <property type="term" value="F:zinc ion binding"/>
    <property type="evidence" value="ECO:0007669"/>
    <property type="project" value="InterPro"/>
</dbReference>
<gene>
    <name evidence="2" type="ORF">CUTER_00370</name>
</gene>
<dbReference type="RefSeq" id="WP_047258757.1">
    <property type="nucleotide sequence ID" value="NZ_CP011546.1"/>
</dbReference>
<reference evidence="2 3" key="1">
    <citation type="journal article" date="2015" name="Genome Announc.">
        <title>Virulence Factor Genes Detected in the Complete Genome Sequence of Corynebacterium uterequi DSM 45634, Isolated from the Uterus of a Maiden Mare.</title>
        <authorList>
            <person name="Ruckert C."/>
            <person name="Kriete M."/>
            <person name="Jaenicke S."/>
            <person name="Winkler A."/>
            <person name="Tauch A."/>
        </authorList>
    </citation>
    <scope>NUCLEOTIDE SEQUENCE [LARGE SCALE GENOMIC DNA]</scope>
    <source>
        <strain evidence="2 3">DSM 45634</strain>
    </source>
</reference>
<evidence type="ECO:0000313" key="3">
    <source>
        <dbReference type="Proteomes" id="UP000035548"/>
    </source>
</evidence>
<dbReference type="Proteomes" id="UP000035548">
    <property type="component" value="Chromosome"/>
</dbReference>
<feature type="domain" description="HNH nuclease" evidence="1">
    <location>
        <begin position="304"/>
        <end position="355"/>
    </location>
</feature>
<keyword evidence="3" id="KW-1185">Reference proteome</keyword>
<dbReference type="GO" id="GO:0003676">
    <property type="term" value="F:nucleic acid binding"/>
    <property type="evidence" value="ECO:0007669"/>
    <property type="project" value="InterPro"/>
</dbReference>
<dbReference type="InterPro" id="IPR003615">
    <property type="entry name" value="HNH_nuc"/>
</dbReference>
<dbReference type="CDD" id="cd00085">
    <property type="entry name" value="HNHc"/>
    <property type="match status" value="1"/>
</dbReference>
<dbReference type="SMART" id="SM00507">
    <property type="entry name" value="HNHc"/>
    <property type="match status" value="1"/>
</dbReference>
<dbReference type="EMBL" id="CP011546">
    <property type="protein sequence ID" value="AKK10103.1"/>
    <property type="molecule type" value="Genomic_DNA"/>
</dbReference>
<accession>A0A0G3HDQ7</accession>
<keyword evidence="2" id="KW-0540">Nuclease</keyword>
<dbReference type="KEGG" id="cut:CUTER_00370"/>
<proteinExistence type="predicted"/>
<dbReference type="AlphaFoldDB" id="A0A0G3HDQ7"/>
<dbReference type="GO" id="GO:0004519">
    <property type="term" value="F:endonuclease activity"/>
    <property type="evidence" value="ECO:0007669"/>
    <property type="project" value="UniProtKB-KW"/>
</dbReference>
<evidence type="ECO:0000259" key="1">
    <source>
        <dbReference type="SMART" id="SM00507"/>
    </source>
</evidence>
<evidence type="ECO:0000313" key="2">
    <source>
        <dbReference type="EMBL" id="AKK10103.1"/>
    </source>
</evidence>
<dbReference type="Gene3D" id="1.10.30.50">
    <property type="match status" value="1"/>
</dbReference>
<dbReference type="InterPro" id="IPR002711">
    <property type="entry name" value="HNH"/>
</dbReference>
<dbReference type="Pfam" id="PF01844">
    <property type="entry name" value="HNH"/>
    <property type="match status" value="1"/>
</dbReference>
<name>A0A0G3HDQ7_9CORY</name>
<dbReference type="PATRIC" id="fig|1072256.5.peg.72"/>
<keyword evidence="2" id="KW-0378">Hydrolase</keyword>
<dbReference type="STRING" id="1072256.CUTER_00370"/>
<reference evidence="3" key="2">
    <citation type="submission" date="2015-05" db="EMBL/GenBank/DDBJ databases">
        <title>Complete genome sequence of Corynebacterium uterequi DSM 45634, isolated from the uterus of a maiden mare.</title>
        <authorList>
            <person name="Ruckert C."/>
            <person name="Albersmeier A."/>
            <person name="Winkler A."/>
            <person name="Tauch A."/>
        </authorList>
    </citation>
    <scope>NUCLEOTIDE SEQUENCE [LARGE SCALE GENOMIC DNA]</scope>
    <source>
        <strain evidence="3">DSM 45634</strain>
    </source>
</reference>
<keyword evidence="2" id="KW-0255">Endonuclease</keyword>
<dbReference type="OrthoDB" id="4752861at2"/>